<keyword evidence="3" id="KW-0540">Nuclease</keyword>
<reference evidence="8 9" key="1">
    <citation type="submission" date="2014-12" db="EMBL/GenBank/DDBJ databases">
        <title>Genome sequence of Flavobacterium beibuense RSKm HC5.</title>
        <authorList>
            <person name="Kim J.F."/>
            <person name="Song J.Y."/>
            <person name="Kwak M.-J."/>
            <person name="Lee S.-W."/>
        </authorList>
    </citation>
    <scope>NUCLEOTIDE SEQUENCE [LARGE SCALE GENOMIC DNA]</scope>
    <source>
        <strain evidence="8 9">RSKm HC5</strain>
    </source>
</reference>
<feature type="coiled-coil region" evidence="7">
    <location>
        <begin position="4"/>
        <end position="55"/>
    </location>
</feature>
<dbReference type="AlphaFoldDB" id="A0A444WEM9"/>
<organism evidence="8 9">
    <name type="scientific">Flavobacterium beibuense</name>
    <dbReference type="NCBI Taxonomy" id="657326"/>
    <lineage>
        <taxon>Bacteria</taxon>
        <taxon>Pseudomonadati</taxon>
        <taxon>Bacteroidota</taxon>
        <taxon>Flavobacteriia</taxon>
        <taxon>Flavobacteriales</taxon>
        <taxon>Flavobacteriaceae</taxon>
        <taxon>Flavobacterium</taxon>
    </lineage>
</organism>
<protein>
    <recommendedName>
        <fullName evidence="6">Exodeoxyribonuclease VII small subunit</fullName>
        <ecNumber evidence="6">3.1.11.6</ecNumber>
    </recommendedName>
</protein>
<dbReference type="GO" id="GO:0009318">
    <property type="term" value="C:exodeoxyribonuclease VII complex"/>
    <property type="evidence" value="ECO:0007669"/>
    <property type="project" value="UniProtKB-UniRule"/>
</dbReference>
<keyword evidence="5 8" id="KW-0269">Exonuclease</keyword>
<dbReference type="OrthoDB" id="9813898at2"/>
<evidence type="ECO:0000256" key="4">
    <source>
        <dbReference type="ARBA" id="ARBA00022801"/>
    </source>
</evidence>
<dbReference type="GO" id="GO:0006308">
    <property type="term" value="P:DNA catabolic process"/>
    <property type="evidence" value="ECO:0007669"/>
    <property type="project" value="UniProtKB-UniRule"/>
</dbReference>
<dbReference type="EC" id="3.1.11.6" evidence="6"/>
<dbReference type="Proteomes" id="UP000289775">
    <property type="component" value="Unassembled WGS sequence"/>
</dbReference>
<dbReference type="NCBIfam" id="TIGR01280">
    <property type="entry name" value="xseB"/>
    <property type="match status" value="1"/>
</dbReference>
<dbReference type="InterPro" id="IPR003761">
    <property type="entry name" value="Exonuc_VII_S"/>
</dbReference>
<dbReference type="GO" id="GO:0008855">
    <property type="term" value="F:exodeoxyribonuclease VII activity"/>
    <property type="evidence" value="ECO:0007669"/>
    <property type="project" value="UniProtKB-UniRule"/>
</dbReference>
<evidence type="ECO:0000313" key="8">
    <source>
        <dbReference type="EMBL" id="RYJ44269.1"/>
    </source>
</evidence>
<name>A0A444WEM9_9FLAO</name>
<evidence type="ECO:0000256" key="3">
    <source>
        <dbReference type="ARBA" id="ARBA00022722"/>
    </source>
</evidence>
<dbReference type="EMBL" id="JUIW01000003">
    <property type="protein sequence ID" value="RYJ44269.1"/>
    <property type="molecule type" value="Genomic_DNA"/>
</dbReference>
<keyword evidence="2" id="KW-0963">Cytoplasm</keyword>
<keyword evidence="4" id="KW-0378">Hydrolase</keyword>
<keyword evidence="7" id="KW-0175">Coiled coil</keyword>
<dbReference type="Gene3D" id="1.10.287.1040">
    <property type="entry name" value="Exonuclease VII, small subunit"/>
    <property type="match status" value="1"/>
</dbReference>
<proteinExistence type="inferred from homology"/>
<accession>A0A444WEM9</accession>
<evidence type="ECO:0000256" key="1">
    <source>
        <dbReference type="ARBA" id="ARBA00009998"/>
    </source>
</evidence>
<sequence>MEQNLTYEQAYAELESIAREIENETISVDLLADKVKRASELITFCQEKLKNTETEVNKIIGQMETPK</sequence>
<dbReference type="RefSeq" id="WP_129750041.1">
    <property type="nucleotide sequence ID" value="NZ_JUIW01000003.1"/>
</dbReference>
<evidence type="ECO:0000256" key="2">
    <source>
        <dbReference type="ARBA" id="ARBA00022490"/>
    </source>
</evidence>
<evidence type="ECO:0000256" key="6">
    <source>
        <dbReference type="NCBIfam" id="TIGR01280"/>
    </source>
</evidence>
<comment type="similarity">
    <text evidence="1">Belongs to the XseB family.</text>
</comment>
<dbReference type="InterPro" id="IPR037004">
    <property type="entry name" value="Exonuc_VII_ssu_sf"/>
</dbReference>
<evidence type="ECO:0000313" key="9">
    <source>
        <dbReference type="Proteomes" id="UP000289775"/>
    </source>
</evidence>
<dbReference type="Pfam" id="PF02609">
    <property type="entry name" value="Exonuc_VII_S"/>
    <property type="match status" value="1"/>
</dbReference>
<evidence type="ECO:0000256" key="5">
    <source>
        <dbReference type="ARBA" id="ARBA00022839"/>
    </source>
</evidence>
<comment type="caution">
    <text evidence="8">The sequence shown here is derived from an EMBL/GenBank/DDBJ whole genome shotgun (WGS) entry which is preliminary data.</text>
</comment>
<evidence type="ECO:0000256" key="7">
    <source>
        <dbReference type="SAM" id="Coils"/>
    </source>
</evidence>
<keyword evidence="9" id="KW-1185">Reference proteome</keyword>
<dbReference type="SUPFAM" id="SSF116842">
    <property type="entry name" value="XseB-like"/>
    <property type="match status" value="1"/>
</dbReference>
<gene>
    <name evidence="8" type="ORF">NU09_0879</name>
</gene>